<keyword evidence="2" id="KW-0802">TPR repeat</keyword>
<protein>
    <submittedName>
        <fullName evidence="5">Tetratricopeptide repeat protein</fullName>
    </submittedName>
</protein>
<dbReference type="SUPFAM" id="SSF82171">
    <property type="entry name" value="DPP6 N-terminal domain-like"/>
    <property type="match status" value="1"/>
</dbReference>
<dbReference type="SMART" id="SM00028">
    <property type="entry name" value="TPR"/>
    <property type="match status" value="5"/>
</dbReference>
<dbReference type="PROSITE" id="PS50005">
    <property type="entry name" value="TPR"/>
    <property type="match status" value="1"/>
</dbReference>
<keyword evidence="4" id="KW-0812">Transmembrane</keyword>
<dbReference type="SUPFAM" id="SSF48452">
    <property type="entry name" value="TPR-like"/>
    <property type="match status" value="1"/>
</dbReference>
<evidence type="ECO:0000256" key="4">
    <source>
        <dbReference type="SAM" id="Phobius"/>
    </source>
</evidence>
<name>A0A7C1JTZ9_9CHLR</name>
<dbReference type="Pfam" id="PF07676">
    <property type="entry name" value="PD40"/>
    <property type="match status" value="2"/>
</dbReference>
<dbReference type="AlphaFoldDB" id="A0A7C1JTZ9"/>
<evidence type="ECO:0000313" key="5">
    <source>
        <dbReference type="EMBL" id="HDX32427.1"/>
    </source>
</evidence>
<organism evidence="5">
    <name type="scientific">Caldilinea aerophila</name>
    <dbReference type="NCBI Taxonomy" id="133453"/>
    <lineage>
        <taxon>Bacteria</taxon>
        <taxon>Bacillati</taxon>
        <taxon>Chloroflexota</taxon>
        <taxon>Caldilineae</taxon>
        <taxon>Caldilineales</taxon>
        <taxon>Caldilineaceae</taxon>
        <taxon>Caldilinea</taxon>
    </lineage>
</organism>
<evidence type="ECO:0000256" key="1">
    <source>
        <dbReference type="ARBA" id="ARBA00009820"/>
    </source>
</evidence>
<proteinExistence type="inferred from homology"/>
<gene>
    <name evidence="5" type="ORF">ENQ20_13210</name>
</gene>
<dbReference type="Pfam" id="PF13174">
    <property type="entry name" value="TPR_6"/>
    <property type="match status" value="2"/>
</dbReference>
<dbReference type="Gene3D" id="1.25.40.10">
    <property type="entry name" value="Tetratricopeptide repeat domain"/>
    <property type="match status" value="1"/>
</dbReference>
<comment type="similarity">
    <text evidence="1">Belongs to the TolB family.</text>
</comment>
<keyword evidence="4" id="KW-0472">Membrane</keyword>
<evidence type="ECO:0000256" key="3">
    <source>
        <dbReference type="SAM" id="MobiDB-lite"/>
    </source>
</evidence>
<feature type="region of interest" description="Disordered" evidence="3">
    <location>
        <begin position="398"/>
        <end position="423"/>
    </location>
</feature>
<keyword evidence="4" id="KW-1133">Transmembrane helix</keyword>
<reference evidence="5" key="1">
    <citation type="journal article" date="2020" name="mSystems">
        <title>Genome- and Community-Level Interaction Insights into Carbon Utilization and Element Cycling Functions of Hydrothermarchaeota in Hydrothermal Sediment.</title>
        <authorList>
            <person name="Zhou Z."/>
            <person name="Liu Y."/>
            <person name="Xu W."/>
            <person name="Pan J."/>
            <person name="Luo Z.H."/>
            <person name="Li M."/>
        </authorList>
    </citation>
    <scope>NUCLEOTIDE SEQUENCE [LARGE SCALE GENOMIC DNA]</scope>
    <source>
        <strain evidence="5">SpSt-289</strain>
    </source>
</reference>
<dbReference type="InterPro" id="IPR011659">
    <property type="entry name" value="WD40"/>
</dbReference>
<dbReference type="InterPro" id="IPR019734">
    <property type="entry name" value="TPR_rpt"/>
</dbReference>
<comment type="caution">
    <text evidence="5">The sequence shown here is derived from an EMBL/GenBank/DDBJ whole genome shotgun (WGS) entry which is preliminary data.</text>
</comment>
<dbReference type="InterPro" id="IPR011990">
    <property type="entry name" value="TPR-like_helical_dom_sf"/>
</dbReference>
<feature type="transmembrane region" description="Helical" evidence="4">
    <location>
        <begin position="80"/>
        <end position="101"/>
    </location>
</feature>
<accession>A0A7C1JTZ9</accession>
<dbReference type="EMBL" id="DSMG01000134">
    <property type="protein sequence ID" value="HDX32427.1"/>
    <property type="molecule type" value="Genomic_DNA"/>
</dbReference>
<sequence>MAAIFGANSTEHDDPLFQEAATHLHLGQWEKAIRALETLKARYPGDMRIVQMLQDAQFKAQLEAKTQVKEKRWIIPWRAVLIRIAMILVILGLLFVGLWMVRAQLLPMLANAQMQRQQMQLLNQAKAALAAGNFDEAEQRFQALLALAPDHPEARDGLIEVEQQRKLAALYNEAVAADNAGLRDLALSMYSALQLRAPRYRDVNSRILRLRHQQELDSLMEQALRLHSLGMEVDAINALLQIQTLDINYRRDEVTALLYELNLRQGKRILEKVPPAPDEAPIAQDFFNAALKYRPNAPEAITEARLVTNFLRGKEAFDQQRWLEAVSLLRSVYTERPNYLGNVLASMLYIAYVGAGDIYFNSNDLINAYDMYSQACQLPLPDTTGACMKASTVIPLLTPTPTPTMTPTPGPTPPTATPTPTATPLPLRMFRNRIIFKADNPDQPGFYVMDPDGSNRQYLGSFELYGKAFEELRESERYSPDGQYHVSTGDVDGRPQILLHLPVTSQFGELPPRPLTRFSTAIAYDPVWSPDGAWIAFVTTEHGSDDIWKTRPDASEQASLVRNDWEWDKHPSWSPDSKYIVFFSNREGFTQIFVMDEHGRNPTNISRVPWPEYDPIWVK</sequence>
<dbReference type="Gene3D" id="2.120.10.30">
    <property type="entry name" value="TolB, C-terminal domain"/>
    <property type="match status" value="1"/>
</dbReference>
<dbReference type="PANTHER" id="PTHR36842:SF1">
    <property type="entry name" value="PROTEIN TOLB"/>
    <property type="match status" value="1"/>
</dbReference>
<evidence type="ECO:0000256" key="2">
    <source>
        <dbReference type="PROSITE-ProRule" id="PRU00339"/>
    </source>
</evidence>
<dbReference type="PANTHER" id="PTHR36842">
    <property type="entry name" value="PROTEIN TOLB HOMOLOG"/>
    <property type="match status" value="1"/>
</dbReference>
<dbReference type="InterPro" id="IPR011042">
    <property type="entry name" value="6-blade_b-propeller_TolB-like"/>
</dbReference>
<feature type="repeat" description="TPR" evidence="2">
    <location>
        <begin position="118"/>
        <end position="151"/>
    </location>
</feature>